<evidence type="ECO:0000313" key="2">
    <source>
        <dbReference type="Proteomes" id="UP000031670"/>
    </source>
</evidence>
<comment type="caution">
    <text evidence="1">The sequence shown here is derived from an EMBL/GenBank/DDBJ whole genome shotgun (WGS) entry which is preliminary data.</text>
</comment>
<proteinExistence type="predicted"/>
<gene>
    <name evidence="1" type="ORF">JCM19232_2402</name>
</gene>
<protein>
    <submittedName>
        <fullName evidence="1">Glycine cleavage system regulatory protein</fullName>
    </submittedName>
</protein>
<sequence length="67" mass="7430">MKTSFIVNFIGTASPSTIKRLSAITHENGGKWLISKVNFIDNQVAGVIKVEMPEVNADVVKKRLCQR</sequence>
<evidence type="ECO:0000313" key="1">
    <source>
        <dbReference type="EMBL" id="GAM63422.1"/>
    </source>
</evidence>
<dbReference type="Gene3D" id="3.30.70.260">
    <property type="match status" value="1"/>
</dbReference>
<dbReference type="EMBL" id="BBSA01000009">
    <property type="protein sequence ID" value="GAM63422.1"/>
    <property type="molecule type" value="Genomic_DNA"/>
</dbReference>
<organism evidence="1 2">
    <name type="scientific">Vibrio ishigakensis</name>
    <dbReference type="NCBI Taxonomy" id="1481914"/>
    <lineage>
        <taxon>Bacteria</taxon>
        <taxon>Pseudomonadati</taxon>
        <taxon>Pseudomonadota</taxon>
        <taxon>Gammaproteobacteria</taxon>
        <taxon>Vibrionales</taxon>
        <taxon>Vibrionaceae</taxon>
        <taxon>Vibrio</taxon>
    </lineage>
</organism>
<name>A0A0B8PFQ5_9VIBR</name>
<dbReference type="AlphaFoldDB" id="A0A0B8PFQ5"/>
<accession>A0A0B8PFQ5</accession>
<dbReference type="Proteomes" id="UP000031670">
    <property type="component" value="Unassembled WGS sequence"/>
</dbReference>
<reference evidence="1 2" key="2">
    <citation type="submission" date="2015-01" db="EMBL/GenBank/DDBJ databases">
        <authorList>
            <consortium name="NBRP consortium"/>
            <person name="Sawabe T."/>
            <person name="Meirelles P."/>
            <person name="Feng G."/>
            <person name="Sayaka M."/>
            <person name="Hattori M."/>
            <person name="Ohkuma M."/>
        </authorList>
    </citation>
    <scope>NUCLEOTIDE SEQUENCE [LARGE SCALE GENOMIC DNA]</scope>
    <source>
        <strain evidence="1 2">JCM19232</strain>
    </source>
</reference>
<reference evidence="1 2" key="1">
    <citation type="submission" date="2015-01" db="EMBL/GenBank/DDBJ databases">
        <title>Vibrio sp. C5 JCM 19232 whole genome shotgun sequence.</title>
        <authorList>
            <person name="Sawabe T."/>
            <person name="Meirelles P."/>
            <person name="Feng G."/>
            <person name="Sayaka M."/>
            <person name="Hattori M."/>
            <person name="Ohkuma M."/>
        </authorList>
    </citation>
    <scope>NUCLEOTIDE SEQUENCE [LARGE SCALE GENOMIC DNA]</scope>
    <source>
        <strain evidence="1 2">JCM19232</strain>
    </source>
</reference>